<dbReference type="GO" id="GO:0032259">
    <property type="term" value="P:methylation"/>
    <property type="evidence" value="ECO:0007669"/>
    <property type="project" value="UniProtKB-KW"/>
</dbReference>
<dbReference type="GO" id="GO:0004719">
    <property type="term" value="F:protein-L-isoaspartate (D-aspartate) O-methyltransferase activity"/>
    <property type="evidence" value="ECO:0007669"/>
    <property type="project" value="InterPro"/>
</dbReference>
<organism evidence="4 5">
    <name type="scientific">Sandaracinobacter neustonicus</name>
    <dbReference type="NCBI Taxonomy" id="1715348"/>
    <lineage>
        <taxon>Bacteria</taxon>
        <taxon>Pseudomonadati</taxon>
        <taxon>Pseudomonadota</taxon>
        <taxon>Alphaproteobacteria</taxon>
        <taxon>Sphingomonadales</taxon>
        <taxon>Sphingosinicellaceae</taxon>
        <taxon>Sandaracinobacter</taxon>
    </lineage>
</organism>
<gene>
    <name evidence="4" type="ORF">FJQ54_10090</name>
</gene>
<dbReference type="Gene3D" id="3.40.50.150">
    <property type="entry name" value="Vaccinia Virus protein VP39"/>
    <property type="match status" value="1"/>
</dbReference>
<comment type="caution">
    <text evidence="4">The sequence shown here is derived from an EMBL/GenBank/DDBJ whole genome shotgun (WGS) entry which is preliminary data.</text>
</comment>
<dbReference type="CDD" id="cd02440">
    <property type="entry name" value="AdoMet_MTases"/>
    <property type="match status" value="1"/>
</dbReference>
<keyword evidence="4" id="KW-0489">Methyltransferase</keyword>
<dbReference type="EMBL" id="VFSU01000024">
    <property type="protein sequence ID" value="TPE61243.1"/>
    <property type="molecule type" value="Genomic_DNA"/>
</dbReference>
<evidence type="ECO:0000256" key="1">
    <source>
        <dbReference type="ARBA" id="ARBA00005369"/>
    </source>
</evidence>
<dbReference type="PANTHER" id="PTHR11579">
    <property type="entry name" value="PROTEIN-L-ISOASPARTATE O-METHYLTRANSFERASE"/>
    <property type="match status" value="1"/>
</dbReference>
<keyword evidence="5" id="KW-1185">Reference proteome</keyword>
<sequence length="206" mass="21165">MIDSQLKPCGVVNPRSSAAFFNVAREDFVAEGRRGLAYVDAPQPLGNGRELLSPLSLGLMVEEAHVKQGEHALVVGAATGYSAAILAQLGASVIALESDAGLAARAATLLSAYSGVRVVEGPLDAGAPDGGNFDLILIDGGIEILPESLIAQLAEGGRMVAIVHGSDGVSRAAKGVKRAGILRLEPFAEAAAALLPPFRKAPSFRF</sequence>
<dbReference type="SUPFAM" id="SSF53335">
    <property type="entry name" value="S-adenosyl-L-methionine-dependent methyltransferases"/>
    <property type="match status" value="1"/>
</dbReference>
<dbReference type="Proteomes" id="UP000319897">
    <property type="component" value="Unassembled WGS sequence"/>
</dbReference>
<dbReference type="InterPro" id="IPR000682">
    <property type="entry name" value="PCMT"/>
</dbReference>
<comment type="similarity">
    <text evidence="1">Belongs to the methyltransferase superfamily. L-isoaspartyl/D-aspartyl protein methyltransferase family.</text>
</comment>
<dbReference type="AlphaFoldDB" id="A0A501XLS3"/>
<keyword evidence="4" id="KW-0808">Transferase</keyword>
<dbReference type="Pfam" id="PF01135">
    <property type="entry name" value="PCMT"/>
    <property type="match status" value="1"/>
</dbReference>
<dbReference type="InterPro" id="IPR029063">
    <property type="entry name" value="SAM-dependent_MTases_sf"/>
</dbReference>
<accession>A0A501XLS3</accession>
<dbReference type="PANTHER" id="PTHR11579:SF18">
    <property type="entry name" value="PROTEIN-L-ISOASPARTATE O-METHYLTRANSFERASE"/>
    <property type="match status" value="1"/>
</dbReference>
<reference evidence="4 5" key="1">
    <citation type="submission" date="2019-06" db="EMBL/GenBank/DDBJ databases">
        <authorList>
            <person name="Lee I."/>
            <person name="Jang G.I."/>
            <person name="Hwang C.Y."/>
        </authorList>
    </citation>
    <scope>NUCLEOTIDE SEQUENCE [LARGE SCALE GENOMIC DNA]</scope>
    <source>
        <strain evidence="4 5">PAMC 28131</strain>
    </source>
</reference>
<evidence type="ECO:0000313" key="5">
    <source>
        <dbReference type="Proteomes" id="UP000319897"/>
    </source>
</evidence>
<evidence type="ECO:0000256" key="3">
    <source>
        <dbReference type="ARBA" id="ARBA00030757"/>
    </source>
</evidence>
<protein>
    <recommendedName>
        <fullName evidence="2">Protein-L-isoaspartate O-methyltransferase</fullName>
    </recommendedName>
    <alternativeName>
        <fullName evidence="3">Protein L-isoaspartyl methyltransferase</fullName>
    </alternativeName>
</protein>
<dbReference type="GO" id="GO:0005737">
    <property type="term" value="C:cytoplasm"/>
    <property type="evidence" value="ECO:0007669"/>
    <property type="project" value="TreeGrafter"/>
</dbReference>
<evidence type="ECO:0000313" key="4">
    <source>
        <dbReference type="EMBL" id="TPE61243.1"/>
    </source>
</evidence>
<proteinExistence type="inferred from homology"/>
<name>A0A501XLS3_9SPHN</name>
<dbReference type="OrthoDB" id="9798496at2"/>
<evidence type="ECO:0000256" key="2">
    <source>
        <dbReference type="ARBA" id="ARBA00013346"/>
    </source>
</evidence>